<keyword evidence="3" id="KW-1185">Reference proteome</keyword>
<name>A0A3E1R9P9_9BURK</name>
<proteinExistence type="predicted"/>
<evidence type="ECO:0000313" key="2">
    <source>
        <dbReference type="EMBL" id="RFO95941.1"/>
    </source>
</evidence>
<dbReference type="Proteomes" id="UP000260665">
    <property type="component" value="Unassembled WGS sequence"/>
</dbReference>
<evidence type="ECO:0000313" key="3">
    <source>
        <dbReference type="Proteomes" id="UP000260665"/>
    </source>
</evidence>
<protein>
    <submittedName>
        <fullName evidence="2">Uncharacterized protein</fullName>
    </submittedName>
</protein>
<keyword evidence="1" id="KW-0472">Membrane</keyword>
<accession>A0A3E1R9P9</accession>
<sequence length="311" mass="34214">MAVGAVGGGMMLRRYIKNENNLKTVETEPISLIDKKTIIKFCLPLAMATGLMWIQTAGYRFWIGGVWGAKELGLLAIGLSITAQIWAIVEAVSMQFLSPYFFRHITESKSASENSAILSNVINVMWPLYAVLAGFNFVFASSLLVVLTNELYYASVAFVTLGVIVEFSRCTANLWSYAAQIERNTTNYILPYGIGALAVWIGLIWVNQRQGDINHISVVLASSGLLMCMAMVIVMQRMVRVKLDVWRWMIGIVTLLVCAASAIIAPITSTNFLECIELMALGFLMAGGVVMLLLWRNPALTALLSIGLRKA</sequence>
<feature type="transmembrane region" description="Helical" evidence="1">
    <location>
        <begin position="189"/>
        <end position="207"/>
    </location>
</feature>
<feature type="transmembrane region" description="Helical" evidence="1">
    <location>
        <begin position="151"/>
        <end position="168"/>
    </location>
</feature>
<feature type="transmembrane region" description="Helical" evidence="1">
    <location>
        <begin position="117"/>
        <end position="139"/>
    </location>
</feature>
<feature type="transmembrane region" description="Helical" evidence="1">
    <location>
        <begin position="276"/>
        <end position="295"/>
    </location>
</feature>
<feature type="transmembrane region" description="Helical" evidence="1">
    <location>
        <begin position="213"/>
        <end position="233"/>
    </location>
</feature>
<dbReference type="EMBL" id="QFZK01000011">
    <property type="protein sequence ID" value="RFO95941.1"/>
    <property type="molecule type" value="Genomic_DNA"/>
</dbReference>
<dbReference type="AlphaFoldDB" id="A0A3E1R9P9"/>
<feature type="transmembrane region" description="Helical" evidence="1">
    <location>
        <begin position="41"/>
        <end position="62"/>
    </location>
</feature>
<keyword evidence="1" id="KW-1133">Transmembrane helix</keyword>
<gene>
    <name evidence="2" type="ORF">DIC66_16065</name>
</gene>
<comment type="caution">
    <text evidence="2">The sequence shown here is derived from an EMBL/GenBank/DDBJ whole genome shotgun (WGS) entry which is preliminary data.</text>
</comment>
<reference evidence="2 3" key="1">
    <citation type="submission" date="2018-05" db="EMBL/GenBank/DDBJ databases">
        <title>Rhodoferax soyangensis sp.nov., isolated from an oligotrophic freshwater lake.</title>
        <authorList>
            <person name="Park M."/>
        </authorList>
    </citation>
    <scope>NUCLEOTIDE SEQUENCE [LARGE SCALE GENOMIC DNA]</scope>
    <source>
        <strain evidence="2 3">IMCC26218</strain>
    </source>
</reference>
<keyword evidence="1" id="KW-0812">Transmembrane</keyword>
<feature type="transmembrane region" description="Helical" evidence="1">
    <location>
        <begin position="245"/>
        <end position="264"/>
    </location>
</feature>
<feature type="transmembrane region" description="Helical" evidence="1">
    <location>
        <begin position="74"/>
        <end position="97"/>
    </location>
</feature>
<organism evidence="2 3">
    <name type="scientific">Rhodoferax lacus</name>
    <dbReference type="NCBI Taxonomy" id="2184758"/>
    <lineage>
        <taxon>Bacteria</taxon>
        <taxon>Pseudomonadati</taxon>
        <taxon>Pseudomonadota</taxon>
        <taxon>Betaproteobacteria</taxon>
        <taxon>Burkholderiales</taxon>
        <taxon>Comamonadaceae</taxon>
        <taxon>Rhodoferax</taxon>
    </lineage>
</organism>
<evidence type="ECO:0000256" key="1">
    <source>
        <dbReference type="SAM" id="Phobius"/>
    </source>
</evidence>